<gene>
    <name evidence="2" type="ORF">F1728_15640</name>
</gene>
<feature type="transmembrane region" description="Helical" evidence="1">
    <location>
        <begin position="295"/>
        <end position="316"/>
    </location>
</feature>
<keyword evidence="3" id="KW-1185">Reference proteome</keyword>
<protein>
    <submittedName>
        <fullName evidence="2">Uncharacterized protein</fullName>
    </submittedName>
</protein>
<sequence>MVLPLLLITSRAFALEIHEIRWSFQDRPVAYHFNPVTFLIENNQESPFEGELRFQPESFRGQPIGLAISTSVYIAPHDTKWVQLYPYFSESNANWTATWQEGEKQNSKSFLAPVPVKTKAIVQLISAGSLERGLPGIKQYPEEIFPPLTDAVDSLETVVLDHVPRWDKARRTAFIQWIYLGGTLHLFQNTQGEDQVFPETFSPLNQSSSLIRYGQGRIIRHPQKINQLSSNDINTLVQSTRKKSENLSDQADILTEAYYFDSDSGYYPHADIFYYQMSDEEILTTLTEMSKPHRIWYLNFFLAFLYLLVVGPGYYFATRLSRRIHQYYLWYFLGIVIFSLIFYVSGKYSSNQNSQVHSLMLASVMPDQDMIQSEWSSLGMVTGGTYEITHEGEEHLYAACNEFSRVNGVCKSGSQGMMHLEIPPNSSQGYLHKFRTSKTGFAVSVESVLKNESGLEALALRIDDKFPTRIIQIYFLAGSKLYELKQEQDRLVFRGRSLDVASVLYSSPQYQSGAWATFSLTGTFKLKEREVDDSLDQLFPVLLSRVTGFSGDQYLNVQRAVESTGKLLVLGETPETLFLKSPQVTKKKGHVLYSLDVPLNEQFD</sequence>
<dbReference type="RefSeq" id="WP_155364920.1">
    <property type="nucleotide sequence ID" value="NZ_CP043930.1"/>
</dbReference>
<keyword evidence="1" id="KW-0472">Membrane</keyword>
<reference evidence="2 3" key="1">
    <citation type="submission" date="2019-09" db="EMBL/GenBank/DDBJ databases">
        <title>Gimesia benthica sp. nov., a novel bacterium isolated from deep-sea water of the Northwest Indian Ocean.</title>
        <authorList>
            <person name="Dai X."/>
        </authorList>
    </citation>
    <scope>NUCLEOTIDE SEQUENCE [LARGE SCALE GENOMIC DNA]</scope>
    <source>
        <strain evidence="2 3">E7</strain>
    </source>
</reference>
<dbReference type="KEGG" id="gim:F1728_15640"/>
<keyword evidence="1" id="KW-1133">Transmembrane helix</keyword>
<proteinExistence type="predicted"/>
<accession>A0A6I6AGX0</accession>
<keyword evidence="1" id="KW-0812">Transmembrane</keyword>
<organism evidence="2 3">
    <name type="scientific">Gimesia benthica</name>
    <dbReference type="NCBI Taxonomy" id="2608982"/>
    <lineage>
        <taxon>Bacteria</taxon>
        <taxon>Pseudomonadati</taxon>
        <taxon>Planctomycetota</taxon>
        <taxon>Planctomycetia</taxon>
        <taxon>Planctomycetales</taxon>
        <taxon>Planctomycetaceae</taxon>
        <taxon>Gimesia</taxon>
    </lineage>
</organism>
<name>A0A6I6AGX0_9PLAN</name>
<dbReference type="AlphaFoldDB" id="A0A6I6AGX0"/>
<dbReference type="EMBL" id="CP043930">
    <property type="protein sequence ID" value="QGQ24029.1"/>
    <property type="molecule type" value="Genomic_DNA"/>
</dbReference>
<evidence type="ECO:0000256" key="1">
    <source>
        <dbReference type="SAM" id="Phobius"/>
    </source>
</evidence>
<dbReference type="Proteomes" id="UP000427281">
    <property type="component" value="Chromosome"/>
</dbReference>
<feature type="transmembrane region" description="Helical" evidence="1">
    <location>
        <begin position="328"/>
        <end position="346"/>
    </location>
</feature>
<evidence type="ECO:0000313" key="3">
    <source>
        <dbReference type="Proteomes" id="UP000427281"/>
    </source>
</evidence>
<evidence type="ECO:0000313" key="2">
    <source>
        <dbReference type="EMBL" id="QGQ24029.1"/>
    </source>
</evidence>